<keyword evidence="1" id="KW-0560">Oxidoreductase</keyword>
<dbReference type="InterPro" id="IPR023210">
    <property type="entry name" value="NADP_OxRdtase_dom"/>
</dbReference>
<dbReference type="Proteomes" id="UP000294644">
    <property type="component" value="Unassembled WGS sequence"/>
</dbReference>
<dbReference type="SUPFAM" id="SSF51430">
    <property type="entry name" value="NAD(P)-linked oxidoreductase"/>
    <property type="match status" value="1"/>
</dbReference>
<protein>
    <submittedName>
        <fullName evidence="3">Aldo/keto reductase</fullName>
    </submittedName>
</protein>
<evidence type="ECO:0000256" key="1">
    <source>
        <dbReference type="ARBA" id="ARBA00023002"/>
    </source>
</evidence>
<proteinExistence type="predicted"/>
<accession>A0A4R5CLL4</accession>
<reference evidence="3 4" key="1">
    <citation type="submission" date="2019-03" db="EMBL/GenBank/DDBJ databases">
        <title>Flavobacterium LB-D12 sp. nov., isolated from arctic soil.</title>
        <authorList>
            <person name="Chaudhary D.K."/>
        </authorList>
    </citation>
    <scope>NUCLEOTIDE SEQUENCE [LARGE SCALE GENOMIC DNA]</scope>
    <source>
        <strain evidence="3 4">LB-D12</strain>
    </source>
</reference>
<dbReference type="AlphaFoldDB" id="A0A4R5CLL4"/>
<dbReference type="PANTHER" id="PTHR43625">
    <property type="entry name" value="AFLATOXIN B1 ALDEHYDE REDUCTASE"/>
    <property type="match status" value="1"/>
</dbReference>
<dbReference type="GO" id="GO:0016491">
    <property type="term" value="F:oxidoreductase activity"/>
    <property type="evidence" value="ECO:0007669"/>
    <property type="project" value="UniProtKB-KW"/>
</dbReference>
<evidence type="ECO:0000313" key="3">
    <source>
        <dbReference type="EMBL" id="TDE00836.1"/>
    </source>
</evidence>
<dbReference type="GO" id="GO:0005737">
    <property type="term" value="C:cytoplasm"/>
    <property type="evidence" value="ECO:0007669"/>
    <property type="project" value="TreeGrafter"/>
</dbReference>
<feature type="domain" description="NADP-dependent oxidoreductase" evidence="2">
    <location>
        <begin position="16"/>
        <end position="305"/>
    </location>
</feature>
<dbReference type="Gene3D" id="3.20.20.100">
    <property type="entry name" value="NADP-dependent oxidoreductase domain"/>
    <property type="match status" value="1"/>
</dbReference>
<name>A0A4R5CLL4_9FLAO</name>
<comment type="caution">
    <text evidence="3">The sequence shown here is derived from an EMBL/GenBank/DDBJ whole genome shotgun (WGS) entry which is preliminary data.</text>
</comment>
<dbReference type="EMBL" id="SMFN01000025">
    <property type="protein sequence ID" value="TDE00836.1"/>
    <property type="molecule type" value="Genomic_DNA"/>
</dbReference>
<dbReference type="CDD" id="cd19078">
    <property type="entry name" value="AKR_AKR13C1_2"/>
    <property type="match status" value="1"/>
</dbReference>
<dbReference type="Pfam" id="PF00248">
    <property type="entry name" value="Aldo_ket_red"/>
    <property type="match status" value="1"/>
</dbReference>
<organism evidence="3 4">
    <name type="scientific">Flavobacterium sandaracinum</name>
    <dbReference type="NCBI Taxonomy" id="2541733"/>
    <lineage>
        <taxon>Bacteria</taxon>
        <taxon>Pseudomonadati</taxon>
        <taxon>Bacteroidota</taxon>
        <taxon>Flavobacteriia</taxon>
        <taxon>Flavobacteriales</taxon>
        <taxon>Flavobacteriaceae</taxon>
        <taxon>Flavobacterium</taxon>
    </lineage>
</organism>
<evidence type="ECO:0000313" key="4">
    <source>
        <dbReference type="Proteomes" id="UP000294644"/>
    </source>
</evidence>
<keyword evidence="4" id="KW-1185">Reference proteome</keyword>
<dbReference type="OrthoDB" id="9773828at2"/>
<dbReference type="InterPro" id="IPR050791">
    <property type="entry name" value="Aldo-Keto_reductase"/>
</dbReference>
<dbReference type="InterPro" id="IPR036812">
    <property type="entry name" value="NAD(P)_OxRdtase_dom_sf"/>
</dbReference>
<sequence length="327" mass="35893">MKTRKLGSQGLEVSAVGLGCMGMSFGYGPSADKDDMIKLIRHAVEKGVSLFDTAEVYGPFVNEELIGEALAPFGHEVKIASKFGIKIENGKQIMDSHPGTIRKSIEGSLKRLKRDSIDLYYQHRVDVNIPMEDVAGTVKDLIKEGKVKYFGMSEAGADAIRKAHAVQPLSALQSEFSLWWREPEETIIPTLEELGIGFVPFSPLGKGFLTGKITEDTIFGDKDLRGIFPRFKKEAIEANQGLIDLINKIANDQDATPAQIAIAWVLAQKPWIVPIPGTTKILRMDENLGGAEIELTTANLKEIEDTAAQIKIVGGRYPEAMQKGINR</sequence>
<evidence type="ECO:0000259" key="2">
    <source>
        <dbReference type="Pfam" id="PF00248"/>
    </source>
</evidence>
<dbReference type="RefSeq" id="WP_132067367.1">
    <property type="nucleotide sequence ID" value="NZ_SMFN01000025.1"/>
</dbReference>
<dbReference type="PANTHER" id="PTHR43625:SF77">
    <property type="entry name" value="ALDO-KETO REDUCTASE"/>
    <property type="match status" value="1"/>
</dbReference>
<gene>
    <name evidence="3" type="ORF">E0F91_15605</name>
</gene>